<name>A0A6P4YKS4_BRABE</name>
<dbReference type="Gene3D" id="1.20.1070.10">
    <property type="entry name" value="Rhodopsin 7-helix transmembrane proteins"/>
    <property type="match status" value="1"/>
</dbReference>
<protein>
    <submittedName>
        <fullName evidence="14">Neuropeptide FF receptor 2-like</fullName>
    </submittedName>
</protein>
<evidence type="ECO:0000256" key="6">
    <source>
        <dbReference type="ARBA" id="ARBA00023040"/>
    </source>
</evidence>
<feature type="transmembrane region" description="Helical" evidence="11">
    <location>
        <begin position="74"/>
        <end position="96"/>
    </location>
</feature>
<accession>A0A6P4YKS4</accession>
<feature type="transmembrane region" description="Helical" evidence="11">
    <location>
        <begin position="258"/>
        <end position="281"/>
    </location>
</feature>
<evidence type="ECO:0000259" key="12">
    <source>
        <dbReference type="PROSITE" id="PS50262"/>
    </source>
</evidence>
<dbReference type="PANTHER" id="PTHR24241:SF76">
    <property type="entry name" value="NEUROPEPTIDE SIFAMIDE RECEPTOR"/>
    <property type="match status" value="1"/>
</dbReference>
<keyword evidence="5 11" id="KW-1133">Transmembrane helix</keyword>
<keyword evidence="4 10" id="KW-0812">Transmembrane</keyword>
<feature type="transmembrane region" description="Helical" evidence="11">
    <location>
        <begin position="209"/>
        <end position="230"/>
    </location>
</feature>
<sequence length="334" mass="37065">MENETGPSESSIAAGHDDHNGTWDHEDLFFDKYKQGTAFIVVFILAYLSVFLLCVVGNLLVIVVVALNRNMRTVTNFFIANLAAADLLVGVFSLPFNLADSILTSWPFGEAMCKTFLTVRVLSVSASVFTLVAIAVDRYYAVVHPTSPRFTKTAMMYILSAVWIVAAATSAPQGLVLTSVTYEGLYTEDGQLLTACEEVWPGDYYVAGYTFFLFAICYVFPLFIIALLYIKIGRSIWNRSKPGTNHDTQKKLHVIRMLLVVVVVFTLSWLPLYSLLIATLFSNLTDTTAEILYHYVSPIVKGLAFINCGVNPVIYGYYNKNLRKGFSQLIGSTA</sequence>
<dbReference type="GO" id="GO:0005886">
    <property type="term" value="C:plasma membrane"/>
    <property type="evidence" value="ECO:0007669"/>
    <property type="project" value="UniProtKB-SubCell"/>
</dbReference>
<keyword evidence="7 11" id="KW-0472">Membrane</keyword>
<proteinExistence type="inferred from homology"/>
<evidence type="ECO:0000256" key="3">
    <source>
        <dbReference type="ARBA" id="ARBA00022475"/>
    </source>
</evidence>
<dbReference type="OrthoDB" id="5964776at2759"/>
<dbReference type="PROSITE" id="PS00237">
    <property type="entry name" value="G_PROTEIN_RECEP_F1_1"/>
    <property type="match status" value="1"/>
</dbReference>
<keyword evidence="13" id="KW-1185">Reference proteome</keyword>
<dbReference type="RefSeq" id="XP_019622309.1">
    <property type="nucleotide sequence ID" value="XM_019766750.1"/>
</dbReference>
<evidence type="ECO:0000256" key="11">
    <source>
        <dbReference type="SAM" id="Phobius"/>
    </source>
</evidence>
<gene>
    <name evidence="14" type="primary">LOC109468503</name>
</gene>
<dbReference type="Pfam" id="PF00001">
    <property type="entry name" value="7tm_1"/>
    <property type="match status" value="1"/>
</dbReference>
<dbReference type="KEGG" id="bbel:109468503"/>
<comment type="subcellular location">
    <subcellularLocation>
        <location evidence="1">Cell membrane</location>
        <topology evidence="1">Multi-pass membrane protein</topology>
    </subcellularLocation>
</comment>
<keyword evidence="3" id="KW-1003">Cell membrane</keyword>
<keyword evidence="6 10" id="KW-0297">G-protein coupled receptor</keyword>
<dbReference type="PROSITE" id="PS50262">
    <property type="entry name" value="G_PROTEIN_RECEP_F1_2"/>
    <property type="match status" value="1"/>
</dbReference>
<dbReference type="PANTHER" id="PTHR24241">
    <property type="entry name" value="NEUROPEPTIDE RECEPTOR-RELATED G-PROTEIN COUPLED RECEPTOR"/>
    <property type="match status" value="1"/>
</dbReference>
<comment type="similarity">
    <text evidence="2 10">Belongs to the G-protein coupled receptor 1 family.</text>
</comment>
<organism evidence="13 14">
    <name type="scientific">Branchiostoma belcheri</name>
    <name type="common">Amphioxus</name>
    <dbReference type="NCBI Taxonomy" id="7741"/>
    <lineage>
        <taxon>Eukaryota</taxon>
        <taxon>Metazoa</taxon>
        <taxon>Chordata</taxon>
        <taxon>Cephalochordata</taxon>
        <taxon>Leptocardii</taxon>
        <taxon>Amphioxiformes</taxon>
        <taxon>Branchiostomatidae</taxon>
        <taxon>Branchiostoma</taxon>
    </lineage>
</organism>
<dbReference type="Proteomes" id="UP000515135">
    <property type="component" value="Unplaced"/>
</dbReference>
<dbReference type="GO" id="GO:0032870">
    <property type="term" value="P:cellular response to hormone stimulus"/>
    <property type="evidence" value="ECO:0007669"/>
    <property type="project" value="TreeGrafter"/>
</dbReference>
<dbReference type="PRINTS" id="PR00237">
    <property type="entry name" value="GPCRRHODOPSN"/>
</dbReference>
<dbReference type="GO" id="GO:0042277">
    <property type="term" value="F:peptide binding"/>
    <property type="evidence" value="ECO:0007669"/>
    <property type="project" value="TreeGrafter"/>
</dbReference>
<evidence type="ECO:0000256" key="8">
    <source>
        <dbReference type="ARBA" id="ARBA00023170"/>
    </source>
</evidence>
<dbReference type="InterPro" id="IPR017452">
    <property type="entry name" value="GPCR_Rhodpsn_7TM"/>
</dbReference>
<keyword evidence="8 10" id="KW-0675">Receptor</keyword>
<evidence type="ECO:0000256" key="2">
    <source>
        <dbReference type="ARBA" id="ARBA00010663"/>
    </source>
</evidence>
<dbReference type="InterPro" id="IPR000611">
    <property type="entry name" value="NPY_rcpt"/>
</dbReference>
<evidence type="ECO:0000256" key="9">
    <source>
        <dbReference type="ARBA" id="ARBA00023224"/>
    </source>
</evidence>
<feature type="domain" description="G-protein coupled receptors family 1 profile" evidence="12">
    <location>
        <begin position="57"/>
        <end position="315"/>
    </location>
</feature>
<dbReference type="PRINTS" id="PR01012">
    <property type="entry name" value="NRPEPTIDEYR"/>
</dbReference>
<keyword evidence="9 10" id="KW-0807">Transducer</keyword>
<evidence type="ECO:0000313" key="13">
    <source>
        <dbReference type="Proteomes" id="UP000515135"/>
    </source>
</evidence>
<feature type="transmembrane region" description="Helical" evidence="11">
    <location>
        <begin position="116"/>
        <end position="136"/>
    </location>
</feature>
<evidence type="ECO:0000256" key="4">
    <source>
        <dbReference type="ARBA" id="ARBA00022692"/>
    </source>
</evidence>
<feature type="transmembrane region" description="Helical" evidence="11">
    <location>
        <begin position="157"/>
        <end position="176"/>
    </location>
</feature>
<dbReference type="GO" id="GO:0004983">
    <property type="term" value="F:neuropeptide Y receptor activity"/>
    <property type="evidence" value="ECO:0007669"/>
    <property type="project" value="InterPro"/>
</dbReference>
<dbReference type="SMART" id="SM01381">
    <property type="entry name" value="7TM_GPCR_Srsx"/>
    <property type="match status" value="1"/>
</dbReference>
<dbReference type="AlphaFoldDB" id="A0A6P4YKS4"/>
<dbReference type="SUPFAM" id="SSF81321">
    <property type="entry name" value="Family A G protein-coupled receptor-like"/>
    <property type="match status" value="1"/>
</dbReference>
<reference evidence="14" key="1">
    <citation type="submission" date="2025-08" db="UniProtKB">
        <authorList>
            <consortium name="RefSeq"/>
        </authorList>
    </citation>
    <scope>IDENTIFICATION</scope>
    <source>
        <tissue evidence="14">Gonad</tissue>
    </source>
</reference>
<evidence type="ECO:0000256" key="7">
    <source>
        <dbReference type="ARBA" id="ARBA00023136"/>
    </source>
</evidence>
<feature type="transmembrane region" description="Helical" evidence="11">
    <location>
        <begin position="293"/>
        <end position="318"/>
    </location>
</feature>
<evidence type="ECO:0000313" key="14">
    <source>
        <dbReference type="RefSeq" id="XP_019622309.1"/>
    </source>
</evidence>
<dbReference type="InterPro" id="IPR000276">
    <property type="entry name" value="GPCR_Rhodpsn"/>
</dbReference>
<feature type="transmembrane region" description="Helical" evidence="11">
    <location>
        <begin position="38"/>
        <end position="67"/>
    </location>
</feature>
<evidence type="ECO:0000256" key="1">
    <source>
        <dbReference type="ARBA" id="ARBA00004651"/>
    </source>
</evidence>
<evidence type="ECO:0000256" key="5">
    <source>
        <dbReference type="ARBA" id="ARBA00022989"/>
    </source>
</evidence>
<evidence type="ECO:0000256" key="10">
    <source>
        <dbReference type="RuleBase" id="RU000688"/>
    </source>
</evidence>
<dbReference type="GeneID" id="109468503"/>